<dbReference type="Gene3D" id="3.50.30.60">
    <property type="entry name" value="LD-carboxypeptidase A C-terminal domain-like"/>
    <property type="match status" value="1"/>
</dbReference>
<comment type="caution">
    <text evidence="6">The sequence shown here is derived from an EMBL/GenBank/DDBJ whole genome shotgun (WGS) entry which is preliminary data.</text>
</comment>
<evidence type="ECO:0000313" key="6">
    <source>
        <dbReference type="EMBL" id="KEY62896.1"/>
    </source>
</evidence>
<keyword evidence="2" id="KW-0378">Hydrolase</keyword>
<evidence type="ECO:0000259" key="4">
    <source>
        <dbReference type="Pfam" id="PF02016"/>
    </source>
</evidence>
<dbReference type="Gene3D" id="3.40.50.10740">
    <property type="entry name" value="Class I glutamine amidotransferase-like"/>
    <property type="match status" value="1"/>
</dbReference>
<feature type="active site" description="Nucleophile" evidence="3">
    <location>
        <position position="115"/>
    </location>
</feature>
<dbReference type="PATRIC" id="fig|1415168.3.peg.967"/>
<dbReference type="Pfam" id="PF02016">
    <property type="entry name" value="Peptidase_S66"/>
    <property type="match status" value="1"/>
</dbReference>
<comment type="similarity">
    <text evidence="1">Belongs to the peptidase S66 family.</text>
</comment>
<dbReference type="PANTHER" id="PTHR30237:SF6">
    <property type="entry name" value="CARBOXYPEPTIDASE YOCD-RELATED"/>
    <property type="match status" value="1"/>
</dbReference>
<dbReference type="SUPFAM" id="SSF141986">
    <property type="entry name" value="LD-carboxypeptidase A C-terminal domain-like"/>
    <property type="match status" value="1"/>
</dbReference>
<dbReference type="InterPro" id="IPR040921">
    <property type="entry name" value="Peptidase_S66C"/>
</dbReference>
<evidence type="ECO:0000256" key="2">
    <source>
        <dbReference type="ARBA" id="ARBA00022801"/>
    </source>
</evidence>
<organism evidence="6 7">
    <name type="scientific">Lactococcus cremoris subsp. cremoris GE214</name>
    <dbReference type="NCBI Taxonomy" id="1415168"/>
    <lineage>
        <taxon>Bacteria</taxon>
        <taxon>Bacillati</taxon>
        <taxon>Bacillota</taxon>
        <taxon>Bacilli</taxon>
        <taxon>Lactobacillales</taxon>
        <taxon>Streptococcaceae</taxon>
        <taxon>Lactococcus</taxon>
        <taxon>Lactococcus cremoris subsp. cremoris</taxon>
    </lineage>
</organism>
<feature type="active site" description="Charge relay system" evidence="3">
    <location>
        <position position="297"/>
    </location>
</feature>
<proteinExistence type="inferred from homology"/>
<gene>
    <name evidence="6" type="ORF">U725_00903</name>
</gene>
<evidence type="ECO:0000256" key="1">
    <source>
        <dbReference type="ARBA" id="ARBA00010233"/>
    </source>
</evidence>
<dbReference type="PIRSF" id="PIRSF028757">
    <property type="entry name" value="LD-carboxypeptidase"/>
    <property type="match status" value="1"/>
</dbReference>
<reference evidence="6 7" key="1">
    <citation type="submission" date="2014-06" db="EMBL/GenBank/DDBJ databases">
        <title>Draft genome sequence of the putrescine producing strain Lactococcus lactis subsp cremoris GE214.</title>
        <authorList>
            <person name="Ladero V."/>
            <person name="Linares D.M."/>
            <person name="del Rio B."/>
            <person name="Mayo B."/>
            <person name="Martin M.C."/>
            <person name="Fernandez M."/>
            <person name="Alvarez M.A."/>
        </authorList>
    </citation>
    <scope>NUCLEOTIDE SEQUENCE [LARGE SCALE GENOMIC DNA]</scope>
    <source>
        <strain evidence="6 7">GE214</strain>
    </source>
</reference>
<dbReference type="Pfam" id="PF17676">
    <property type="entry name" value="Peptidase_S66C"/>
    <property type="match status" value="1"/>
</dbReference>
<feature type="domain" description="LD-carboxypeptidase C-terminal" evidence="5">
    <location>
        <begin position="200"/>
        <end position="312"/>
    </location>
</feature>
<dbReference type="MEROPS" id="S66.003"/>
<feature type="domain" description="LD-carboxypeptidase N-terminal" evidence="4">
    <location>
        <begin position="15"/>
        <end position="135"/>
    </location>
</feature>
<dbReference type="InterPro" id="IPR003507">
    <property type="entry name" value="S66_fam"/>
</dbReference>
<evidence type="ECO:0000259" key="5">
    <source>
        <dbReference type="Pfam" id="PF17676"/>
    </source>
</evidence>
<evidence type="ECO:0000256" key="3">
    <source>
        <dbReference type="PIRSR" id="PIRSR028757-1"/>
    </source>
</evidence>
<dbReference type="AlphaFoldDB" id="A0A084AC67"/>
<dbReference type="InterPro" id="IPR027478">
    <property type="entry name" value="LdcA_N"/>
</dbReference>
<dbReference type="RefSeq" id="WP_042748000.1">
    <property type="nucleotide sequence ID" value="NZ_AZSI01000019.1"/>
</dbReference>
<evidence type="ECO:0000313" key="7">
    <source>
        <dbReference type="Proteomes" id="UP000028401"/>
    </source>
</evidence>
<dbReference type="InterPro" id="IPR029062">
    <property type="entry name" value="Class_I_gatase-like"/>
</dbReference>
<dbReference type="PANTHER" id="PTHR30237">
    <property type="entry name" value="MURAMOYLTETRAPEPTIDE CARBOXYPEPTIDASE"/>
    <property type="match status" value="1"/>
</dbReference>
<sequence>MTKIFPKKLQKGDEIRVISPSSSLTRTGKFEDKLKAKVRLEALGYQVTFGQHILENDLLESSSINSRLADFHAAFSDPNVKAILCTIGGFNSNELLPYIDWNIVKNNPKIFCGFSDITVLHQAIFAKTGLVTYYGPGYIAFLMDELQDFQTNSWQNAVAGQSNYSLNACDFYTSDAWYDPTQARHLLPAAWKIYNHGKASGEIIGGNLNTLMLMTGTSAQVKSNKPIAFLENAEGEDFYDWDRELAHFLQVYPKISALVIGRFPKEEGMTEEILYFILDKYPHLKTIPVVYDVDFGHTQPIFTFPLGGQVEISTQPLKIEILEG</sequence>
<protein>
    <submittedName>
        <fullName evidence="6">Microcin C7 resistance-like protein MccF</fullName>
    </submittedName>
</protein>
<dbReference type="InterPro" id="IPR027461">
    <property type="entry name" value="Carboxypeptidase_A_C_sf"/>
</dbReference>
<dbReference type="EMBL" id="AZSI01000019">
    <property type="protein sequence ID" value="KEY62896.1"/>
    <property type="molecule type" value="Genomic_DNA"/>
</dbReference>
<feature type="active site" description="Charge relay system" evidence="3">
    <location>
        <position position="231"/>
    </location>
</feature>
<accession>A0A084AC67</accession>
<dbReference type="GO" id="GO:0016787">
    <property type="term" value="F:hydrolase activity"/>
    <property type="evidence" value="ECO:0007669"/>
    <property type="project" value="UniProtKB-KW"/>
</dbReference>
<dbReference type="CDD" id="cd07062">
    <property type="entry name" value="Peptidase_S66_mccF_like"/>
    <property type="match status" value="1"/>
</dbReference>
<dbReference type="Proteomes" id="UP000028401">
    <property type="component" value="Unassembled WGS sequence"/>
</dbReference>
<dbReference type="InterPro" id="IPR040449">
    <property type="entry name" value="Peptidase_S66_N"/>
</dbReference>
<name>A0A084AC67_LACLC</name>
<dbReference type="SUPFAM" id="SSF52317">
    <property type="entry name" value="Class I glutamine amidotransferase-like"/>
    <property type="match status" value="1"/>
</dbReference>